<feature type="domain" description="PAC" evidence="9">
    <location>
        <begin position="779"/>
        <end position="831"/>
    </location>
</feature>
<dbReference type="InterPro" id="IPR029016">
    <property type="entry name" value="GAF-like_dom_sf"/>
</dbReference>
<evidence type="ECO:0000256" key="3">
    <source>
        <dbReference type="ARBA" id="ARBA00022553"/>
    </source>
</evidence>
<dbReference type="SMART" id="SM00091">
    <property type="entry name" value="PAS"/>
    <property type="match status" value="6"/>
</dbReference>
<evidence type="ECO:0000256" key="5">
    <source>
        <dbReference type="ARBA" id="ARBA00022777"/>
    </source>
</evidence>
<dbReference type="CDD" id="cd00130">
    <property type="entry name" value="PAS"/>
    <property type="match status" value="6"/>
</dbReference>
<evidence type="ECO:0000256" key="1">
    <source>
        <dbReference type="ARBA" id="ARBA00000085"/>
    </source>
</evidence>
<dbReference type="SUPFAM" id="SSF55874">
    <property type="entry name" value="ATPase domain of HSP90 chaperone/DNA topoisomerase II/histidine kinase"/>
    <property type="match status" value="1"/>
</dbReference>
<feature type="coiled-coil region" evidence="6">
    <location>
        <begin position="1490"/>
        <end position="1521"/>
    </location>
</feature>
<feature type="domain" description="PAC" evidence="9">
    <location>
        <begin position="1586"/>
        <end position="1638"/>
    </location>
</feature>
<dbReference type="PANTHER" id="PTHR43304:SF1">
    <property type="entry name" value="PAC DOMAIN-CONTAINING PROTEIN"/>
    <property type="match status" value="1"/>
</dbReference>
<dbReference type="Pfam" id="PF13188">
    <property type="entry name" value="PAS_8"/>
    <property type="match status" value="1"/>
</dbReference>
<comment type="catalytic activity">
    <reaction evidence="1">
        <text>ATP + protein L-histidine = ADP + protein N-phospho-L-histidine.</text>
        <dbReference type="EC" id="2.7.13.3"/>
    </reaction>
</comment>
<dbReference type="RefSeq" id="WP_166395588.1">
    <property type="nucleotide sequence ID" value="NZ_CP045121.1"/>
</dbReference>
<feature type="domain" description="PAS" evidence="8">
    <location>
        <begin position="1378"/>
        <end position="1434"/>
    </location>
</feature>
<dbReference type="SMART" id="SM00387">
    <property type="entry name" value="HATPase_c"/>
    <property type="match status" value="1"/>
</dbReference>
<dbReference type="InterPro" id="IPR013655">
    <property type="entry name" value="PAS_fold_3"/>
</dbReference>
<evidence type="ECO:0000259" key="9">
    <source>
        <dbReference type="PROSITE" id="PS50113"/>
    </source>
</evidence>
<keyword evidence="5" id="KW-0418">Kinase</keyword>
<dbReference type="InterPro" id="IPR013656">
    <property type="entry name" value="PAS_4"/>
</dbReference>
<evidence type="ECO:0000256" key="6">
    <source>
        <dbReference type="SAM" id="Coils"/>
    </source>
</evidence>
<feature type="domain" description="Histidine kinase" evidence="7">
    <location>
        <begin position="1673"/>
        <end position="1861"/>
    </location>
</feature>
<dbReference type="SUPFAM" id="SSF55785">
    <property type="entry name" value="PYP-like sensor domain (PAS domain)"/>
    <property type="match status" value="7"/>
</dbReference>
<evidence type="ECO:0000256" key="2">
    <source>
        <dbReference type="ARBA" id="ARBA00012438"/>
    </source>
</evidence>
<keyword evidence="11" id="KW-1185">Reference proteome</keyword>
<name>A0A6G8PTT4_9ACTN</name>
<protein>
    <recommendedName>
        <fullName evidence="2">histidine kinase</fullName>
        <ecNumber evidence="2">2.7.13.3</ecNumber>
    </recommendedName>
</protein>
<keyword evidence="6" id="KW-0175">Coiled coil</keyword>
<dbReference type="SMART" id="SM00065">
    <property type="entry name" value="GAF"/>
    <property type="match status" value="3"/>
</dbReference>
<organism evidence="10 11">
    <name type="scientific">Rubrobacter marinus</name>
    <dbReference type="NCBI Taxonomy" id="2653852"/>
    <lineage>
        <taxon>Bacteria</taxon>
        <taxon>Bacillati</taxon>
        <taxon>Actinomycetota</taxon>
        <taxon>Rubrobacteria</taxon>
        <taxon>Rubrobacterales</taxon>
        <taxon>Rubrobacteraceae</taxon>
        <taxon>Rubrobacter</taxon>
    </lineage>
</organism>
<evidence type="ECO:0000256" key="4">
    <source>
        <dbReference type="ARBA" id="ARBA00022679"/>
    </source>
</evidence>
<dbReference type="Pfam" id="PF08447">
    <property type="entry name" value="PAS_3"/>
    <property type="match status" value="3"/>
</dbReference>
<dbReference type="InterPro" id="IPR001610">
    <property type="entry name" value="PAC"/>
</dbReference>
<dbReference type="GO" id="GO:0046983">
    <property type="term" value="F:protein dimerization activity"/>
    <property type="evidence" value="ECO:0007669"/>
    <property type="project" value="InterPro"/>
</dbReference>
<feature type="domain" description="PAC" evidence="9">
    <location>
        <begin position="1451"/>
        <end position="1503"/>
    </location>
</feature>
<dbReference type="CDD" id="cd16917">
    <property type="entry name" value="HATPase_UhpB-NarQ-NarX-like"/>
    <property type="match status" value="1"/>
</dbReference>
<dbReference type="Proteomes" id="UP000502706">
    <property type="component" value="Chromosome"/>
</dbReference>
<dbReference type="EC" id="2.7.13.3" evidence="2"/>
<feature type="coiled-coil region" evidence="6">
    <location>
        <begin position="1629"/>
        <end position="1656"/>
    </location>
</feature>
<feature type="domain" description="PAS" evidence="8">
    <location>
        <begin position="1252"/>
        <end position="1322"/>
    </location>
</feature>
<dbReference type="PROSITE" id="PS50112">
    <property type="entry name" value="PAS"/>
    <property type="match status" value="7"/>
</dbReference>
<dbReference type="Pfam" id="PF02518">
    <property type="entry name" value="HATPase_c"/>
    <property type="match status" value="1"/>
</dbReference>
<dbReference type="EMBL" id="CP045121">
    <property type="protein sequence ID" value="QIN77909.1"/>
    <property type="molecule type" value="Genomic_DNA"/>
</dbReference>
<sequence length="1864" mass="208668">MDLRGREPNGAGADPRDAEILRLRREVAALRGREGTARSEVFDARRHFSDLTEASRRFASSMRAGVRERQQYRRRIAAQYAVSQVLASARDLDEAAPKLYEILGERLNWHAGVLWKLDEGTGVLRRAGHWRSSGSSAGALEAANEDATFRRGQGLPGRVWDRGEPVWVEDILEDGDTTRAEAAAEDGLRGALAFPIADGAFVGVFELFRREKLPPDEDLIRTAGLVGGQIAQFLERRRAEEALARNEARWRSLIDKGADVLTISERDGTIRFASPSVERVCGYGVEEFVGMSPFEAGHIHPDDLERCADAFRELSDDPGGSVTIQHRYRHKSQGWRWLEGTFTNLFDDASVGGLVANFRDITERKEAEEAMRGSEARQAFLVRLGDALRPLDDPVEVQATASRVLGEHLGADRAYYVEIDEAAGEFVVARDYRRPGAPSHARRYPLEDWPMPWLADGQTWVVRDVDEDPAMPDQQRAWYRGIGAAVVAPLVKEGRLAAALVADRTTPRPWTPQEVALVEETAERTWAAVERARAEKALRETEERHRAELERQVRERTAELKESRDLIQATMDASMDMIQVFEAVRDESGEIVDFEWLLNNHTSEKEYGEVVGQSLLERNPGVVEEGIFEAFKEVVETGVPQQDERRCVHEQFDGWFLQSAVKLGDGVATTTKEITEWKRAQEEVLRLQEEVAEAKLRESEDRYRHLIDFIPAAVYACNADATLAYHNSRAVELWGREPEADDKAWMLCGSRRTYGPDGTPLTPEESPTAGVLATGEPAVDRELKIERPDGTIIDILANVTALRDGAGNITGAVNIFQDITDRKRAEAALRQNAERQAFLVKLGDALRSLSDPAELQGEACRLLAENLGVDRAYYVEVDEASGVARVVRDFARGGSPSLAGEHPVAALSWSIEILRRGECHVIDDAQASPLVPPADRPASAALGITACMGAPLVKDGVLVGALCVADAETREWSESEVDLLRETGERIWTRLERARAEEASRESEERLSAIFSGAEVGLCELSLDGRFVMVNDGLCRILGRSREELLESSVADVTYSADVAESQTALEELLTGGEPVSLDKRYERPDGTLVWANSTTSRLDDEEGRPRGILVVTADLTDRRLAEEALRESEHRLQQTIAIETVGVVYFDDTRTIVDSNDAFLRMSGYGREEVEEKVLRWDDLTPPEHMPRTLEAERELVSFGRSTPFEKEYLREDGTRRWGLFAGTRLYEGEYVAFVTDITEAKRAEEALRSSEERFRAVAELVPDLLWSNDATGNTGWYNRRWFEYTGQNVGEAEAYGWLYTVHPEDREDSLQGFLRAVDSGLPFRSEHRIRGRDGSYRWFLVRANPLRDDEGRAVRWFGAATDVHEQRTALEALTESEERYRSLAEATSSIVWTGDSRGEIVEPIPAWEEYTGQTYREYRGFGWLDALHPENRPPEGLWEEISASNPEPMEAEYRLRHRDGEYRRVVLRGVPIVEGGGETREWVGTIFDVENNRRAEEEREELRRLAEEERTRLETILKQMPGGVFIAEPSGRFVLANEGARRIYGDEIGSVEECGRGALSYPDGGKMPREEWPLVRALGGDSVSGVEYLVVRPDGTRRVVRTNAAPARDDRGRVVAAVKVFEDVTSRKEAEAELDRSRERELRAREQAEEAERRLAFYAGAREERHIISRELHDRVAHSIAAVRQNLELYEVLRERSPEAAAAKLELAKDEAKASLKSTRDLSMMLRRSEVEEGMVRAIANLEETTVPMGVRYESSVKGDESLVPPHIGNQIFLVLREAIRNAVNHSGCERVAVDLEITKERVIGTVEDDGRGFEPDGTRANGGLRSMRERASLVGGTFELNSVPGGGAKVEISVPLAREGS</sequence>
<reference evidence="10 11" key="1">
    <citation type="submission" date="2019-10" db="EMBL/GenBank/DDBJ databases">
        <title>Rubrobacter sp nov SCSIO 52915 isolated from a deep-sea sediment in the South China Sea.</title>
        <authorList>
            <person name="Chen R.W."/>
        </authorList>
    </citation>
    <scope>NUCLEOTIDE SEQUENCE [LARGE SCALE GENOMIC DNA]</scope>
    <source>
        <strain evidence="10 11">SCSIO 52915</strain>
    </source>
</reference>
<dbReference type="InterPro" id="IPR000014">
    <property type="entry name" value="PAS"/>
</dbReference>
<dbReference type="Gene3D" id="1.20.5.1930">
    <property type="match status" value="1"/>
</dbReference>
<dbReference type="FunFam" id="3.30.450.20:FF:000099">
    <property type="entry name" value="Sensory box sensor histidine kinase"/>
    <property type="match status" value="2"/>
</dbReference>
<dbReference type="InterPro" id="IPR005467">
    <property type="entry name" value="His_kinase_dom"/>
</dbReference>
<gene>
    <name evidence="10" type="ORF">GBA65_04555</name>
</gene>
<dbReference type="SMART" id="SM00086">
    <property type="entry name" value="PAC"/>
    <property type="match status" value="7"/>
</dbReference>
<dbReference type="Gene3D" id="3.30.565.10">
    <property type="entry name" value="Histidine kinase-like ATPase, C-terminal domain"/>
    <property type="match status" value="1"/>
</dbReference>
<accession>A0A6G8PTT4</accession>
<feature type="domain" description="PAS" evidence="8">
    <location>
        <begin position="1129"/>
        <end position="1201"/>
    </location>
</feature>
<feature type="domain" description="PAC" evidence="9">
    <location>
        <begin position="1076"/>
        <end position="1128"/>
    </location>
</feature>
<dbReference type="PANTHER" id="PTHR43304">
    <property type="entry name" value="PHYTOCHROME-LIKE PROTEIN CPH1"/>
    <property type="match status" value="1"/>
</dbReference>
<dbReference type="Pfam" id="PF01590">
    <property type="entry name" value="GAF"/>
    <property type="match status" value="2"/>
</dbReference>
<dbReference type="Pfam" id="PF13185">
    <property type="entry name" value="GAF_2"/>
    <property type="match status" value="1"/>
</dbReference>
<feature type="domain" description="PAS" evidence="8">
    <location>
        <begin position="246"/>
        <end position="318"/>
    </location>
</feature>
<dbReference type="InterPro" id="IPR011712">
    <property type="entry name" value="Sig_transdc_His_kin_sub3_dim/P"/>
</dbReference>
<dbReference type="InterPro" id="IPR052162">
    <property type="entry name" value="Sensor_kinase/Photoreceptor"/>
</dbReference>
<keyword evidence="3" id="KW-0597">Phosphoprotein</keyword>
<feature type="domain" description="PAC" evidence="9">
    <location>
        <begin position="322"/>
        <end position="373"/>
    </location>
</feature>
<evidence type="ECO:0000259" key="7">
    <source>
        <dbReference type="PROSITE" id="PS50109"/>
    </source>
</evidence>
<dbReference type="Pfam" id="PF08448">
    <property type="entry name" value="PAS_4"/>
    <property type="match status" value="2"/>
</dbReference>
<dbReference type="NCBIfam" id="TIGR00229">
    <property type="entry name" value="sensory_box"/>
    <property type="match status" value="7"/>
</dbReference>
<feature type="domain" description="PAS" evidence="8">
    <location>
        <begin position="699"/>
        <end position="739"/>
    </location>
</feature>
<dbReference type="PROSITE" id="PS50109">
    <property type="entry name" value="HIS_KIN"/>
    <property type="match status" value="1"/>
</dbReference>
<dbReference type="InterPro" id="IPR035965">
    <property type="entry name" value="PAS-like_dom_sf"/>
</dbReference>
<dbReference type="GO" id="GO:0016020">
    <property type="term" value="C:membrane"/>
    <property type="evidence" value="ECO:0007669"/>
    <property type="project" value="InterPro"/>
</dbReference>
<keyword evidence="4" id="KW-0808">Transferase</keyword>
<dbReference type="PROSITE" id="PS50113">
    <property type="entry name" value="PAC"/>
    <property type="match status" value="6"/>
</dbReference>
<dbReference type="InterPro" id="IPR003594">
    <property type="entry name" value="HATPase_dom"/>
</dbReference>
<feature type="domain" description="PAS" evidence="8">
    <location>
        <begin position="1511"/>
        <end position="1547"/>
    </location>
</feature>
<dbReference type="Pfam" id="PF13426">
    <property type="entry name" value="PAS_9"/>
    <property type="match status" value="2"/>
</dbReference>
<dbReference type="InterPro" id="IPR000700">
    <property type="entry name" value="PAS-assoc_C"/>
</dbReference>
<feature type="domain" description="PAS" evidence="8">
    <location>
        <begin position="1003"/>
        <end position="1073"/>
    </location>
</feature>
<dbReference type="InterPro" id="IPR003018">
    <property type="entry name" value="GAF"/>
</dbReference>
<feature type="domain" description="PAC" evidence="9">
    <location>
        <begin position="1325"/>
        <end position="1377"/>
    </location>
</feature>
<proteinExistence type="predicted"/>
<evidence type="ECO:0000259" key="8">
    <source>
        <dbReference type="PROSITE" id="PS50112"/>
    </source>
</evidence>
<evidence type="ECO:0000313" key="11">
    <source>
        <dbReference type="Proteomes" id="UP000502706"/>
    </source>
</evidence>
<dbReference type="GO" id="GO:0000155">
    <property type="term" value="F:phosphorelay sensor kinase activity"/>
    <property type="evidence" value="ECO:0007669"/>
    <property type="project" value="InterPro"/>
</dbReference>
<dbReference type="InterPro" id="IPR036890">
    <property type="entry name" value="HATPase_C_sf"/>
</dbReference>
<dbReference type="SUPFAM" id="SSF55781">
    <property type="entry name" value="GAF domain-like"/>
    <property type="match status" value="3"/>
</dbReference>
<dbReference type="Pfam" id="PF07730">
    <property type="entry name" value="HisKA_3"/>
    <property type="match status" value="1"/>
</dbReference>
<feature type="coiled-coil region" evidence="6">
    <location>
        <begin position="531"/>
        <end position="566"/>
    </location>
</feature>
<dbReference type="KEGG" id="rmar:GBA65_04555"/>
<evidence type="ECO:0000313" key="10">
    <source>
        <dbReference type="EMBL" id="QIN77909.1"/>
    </source>
</evidence>
<dbReference type="Gene3D" id="3.30.450.40">
    <property type="match status" value="3"/>
</dbReference>
<dbReference type="Gene3D" id="3.30.450.20">
    <property type="entry name" value="PAS domain"/>
    <property type="match status" value="8"/>
</dbReference>